<evidence type="ECO:0000256" key="3">
    <source>
        <dbReference type="ARBA" id="ARBA00022603"/>
    </source>
</evidence>
<dbReference type="PROSITE" id="PS51625">
    <property type="entry name" value="SAM_MT_TRMB"/>
    <property type="match status" value="1"/>
</dbReference>
<sequence length="225" mass="25905">MRMRRKKNLESRLAGCSRYLLPCETADLNFENERENITLYDTEKIFGNQNPLVLEIGCGKGAFAWEYAKRNPDKNIIAVEKVGNVIVAAAERAQREKIPNLRFMKCAAEYLPRFIPAGSVREIYLNFSCPFPKAKYAKHRLTHPRFLEIYKRLMAPDAVICQKTDNPRFFEFSVESFSQCGFALSNVSLDLHNSAFEGNIETEYENRFSSQGLPIYRLEARPGQM</sequence>
<dbReference type="InterPro" id="IPR055361">
    <property type="entry name" value="tRNA_methyltr_TrmB_bact"/>
</dbReference>
<comment type="caution">
    <text evidence="7">Lacks conserved residue(s) required for the propagation of feature annotation.</text>
</comment>
<evidence type="ECO:0000313" key="8">
    <source>
        <dbReference type="EMBL" id="HIW85093.1"/>
    </source>
</evidence>
<dbReference type="Gene3D" id="3.40.50.150">
    <property type="entry name" value="Vaccinia Virus protein VP39"/>
    <property type="match status" value="1"/>
</dbReference>
<comment type="caution">
    <text evidence="8">The sequence shown here is derived from an EMBL/GenBank/DDBJ whole genome shotgun (WGS) entry which is preliminary data.</text>
</comment>
<dbReference type="InterPro" id="IPR003358">
    <property type="entry name" value="tRNA_(Gua-N-7)_MeTrfase_Trmb"/>
</dbReference>
<keyword evidence="5 7" id="KW-0949">S-adenosyl-L-methionine</keyword>
<dbReference type="InterPro" id="IPR029063">
    <property type="entry name" value="SAM-dependent_MTases_sf"/>
</dbReference>
<name>A0A9D1UF69_9FIRM</name>
<comment type="catalytic activity">
    <reaction evidence="1 7">
        <text>guanosine(46) in tRNA + S-adenosyl-L-methionine = N(7)-methylguanosine(46) in tRNA + S-adenosyl-L-homocysteine</text>
        <dbReference type="Rhea" id="RHEA:42708"/>
        <dbReference type="Rhea" id="RHEA-COMP:10188"/>
        <dbReference type="Rhea" id="RHEA-COMP:10189"/>
        <dbReference type="ChEBI" id="CHEBI:57856"/>
        <dbReference type="ChEBI" id="CHEBI:59789"/>
        <dbReference type="ChEBI" id="CHEBI:74269"/>
        <dbReference type="ChEBI" id="CHEBI:74480"/>
        <dbReference type="EC" id="2.1.1.33"/>
    </reaction>
</comment>
<dbReference type="AlphaFoldDB" id="A0A9D1UF69"/>
<comment type="function">
    <text evidence="2 7">Catalyzes the formation of N(7)-methylguanine at position 46 (m7G46) in tRNA.</text>
</comment>
<feature type="binding site" evidence="7">
    <location>
        <position position="80"/>
    </location>
    <ligand>
        <name>S-adenosyl-L-methionine</name>
        <dbReference type="ChEBI" id="CHEBI:59789"/>
    </ligand>
</feature>
<dbReference type="GO" id="GO:0008176">
    <property type="term" value="F:tRNA (guanine(46)-N7)-methyltransferase activity"/>
    <property type="evidence" value="ECO:0007669"/>
    <property type="project" value="UniProtKB-UniRule"/>
</dbReference>
<evidence type="ECO:0000256" key="7">
    <source>
        <dbReference type="HAMAP-Rule" id="MF_01057"/>
    </source>
</evidence>
<reference evidence="8" key="2">
    <citation type="submission" date="2021-04" db="EMBL/GenBank/DDBJ databases">
        <authorList>
            <person name="Gilroy R."/>
        </authorList>
    </citation>
    <scope>NUCLEOTIDE SEQUENCE</scope>
    <source>
        <strain evidence="8">421</strain>
    </source>
</reference>
<dbReference type="GO" id="GO:0043527">
    <property type="term" value="C:tRNA methyltransferase complex"/>
    <property type="evidence" value="ECO:0007669"/>
    <property type="project" value="TreeGrafter"/>
</dbReference>
<dbReference type="PANTHER" id="PTHR23417:SF14">
    <property type="entry name" value="PENTACOTRIPEPTIDE-REPEAT REGION OF PRORP DOMAIN-CONTAINING PROTEIN"/>
    <property type="match status" value="1"/>
</dbReference>
<protein>
    <recommendedName>
        <fullName evidence="7">tRNA (guanine-N(7)-)-methyltransferase</fullName>
        <ecNumber evidence="7">2.1.1.33</ecNumber>
    </recommendedName>
    <alternativeName>
        <fullName evidence="7">tRNA (guanine(46)-N(7))-methyltransferase</fullName>
    </alternativeName>
    <alternativeName>
        <fullName evidence="7">tRNA(m7G46)-methyltransferase</fullName>
    </alternativeName>
</protein>
<evidence type="ECO:0000256" key="4">
    <source>
        <dbReference type="ARBA" id="ARBA00022679"/>
    </source>
</evidence>
<dbReference type="Pfam" id="PF02390">
    <property type="entry name" value="Methyltransf_4"/>
    <property type="match status" value="1"/>
</dbReference>
<proteinExistence type="inferred from homology"/>
<evidence type="ECO:0000256" key="1">
    <source>
        <dbReference type="ARBA" id="ARBA00000142"/>
    </source>
</evidence>
<comment type="pathway">
    <text evidence="7">tRNA modification; N(7)-methylguanine-tRNA biosynthesis.</text>
</comment>
<keyword evidence="6 7" id="KW-0819">tRNA processing</keyword>
<keyword evidence="4 7" id="KW-0808">Transferase</keyword>
<accession>A0A9D1UF69</accession>
<evidence type="ECO:0000256" key="6">
    <source>
        <dbReference type="ARBA" id="ARBA00022694"/>
    </source>
</evidence>
<comment type="similarity">
    <text evidence="7">Belongs to the class I-like SAM-binding methyltransferase superfamily. TrmB family.</text>
</comment>
<feature type="binding site" evidence="7">
    <location>
        <position position="133"/>
    </location>
    <ligand>
        <name>substrate</name>
    </ligand>
</feature>
<dbReference type="EC" id="2.1.1.33" evidence="7"/>
<evidence type="ECO:0000256" key="5">
    <source>
        <dbReference type="ARBA" id="ARBA00022691"/>
    </source>
</evidence>
<evidence type="ECO:0000256" key="2">
    <source>
        <dbReference type="ARBA" id="ARBA00003015"/>
    </source>
</evidence>
<organism evidence="8 9">
    <name type="scientific">Candidatus Eubacterium faecipullorum</name>
    <dbReference type="NCBI Taxonomy" id="2838571"/>
    <lineage>
        <taxon>Bacteria</taxon>
        <taxon>Bacillati</taxon>
        <taxon>Bacillota</taxon>
        <taxon>Clostridia</taxon>
        <taxon>Eubacteriales</taxon>
        <taxon>Eubacteriaceae</taxon>
        <taxon>Eubacterium</taxon>
    </lineage>
</organism>
<keyword evidence="3 7" id="KW-0489">Methyltransferase</keyword>
<dbReference type="CDD" id="cd02440">
    <property type="entry name" value="AdoMet_MTases"/>
    <property type="match status" value="1"/>
</dbReference>
<dbReference type="Proteomes" id="UP000824205">
    <property type="component" value="Unassembled WGS sequence"/>
</dbReference>
<feature type="binding site" evidence="7">
    <location>
        <begin position="202"/>
        <end position="205"/>
    </location>
    <ligand>
        <name>substrate</name>
    </ligand>
</feature>
<dbReference type="NCBIfam" id="TIGR00091">
    <property type="entry name" value="tRNA (guanosine(46)-N7)-methyltransferase TrmB"/>
    <property type="match status" value="1"/>
</dbReference>
<dbReference type="PANTHER" id="PTHR23417">
    <property type="entry name" value="3-DEOXY-D-MANNO-OCTULOSONIC-ACID TRANSFERASE/TRNA GUANINE-N 7 - -METHYLTRANSFERASE"/>
    <property type="match status" value="1"/>
</dbReference>
<dbReference type="NCBIfam" id="NF001080">
    <property type="entry name" value="PRK00121.2-2"/>
    <property type="match status" value="1"/>
</dbReference>
<dbReference type="SUPFAM" id="SSF53335">
    <property type="entry name" value="S-adenosyl-L-methionine-dependent methyltransferases"/>
    <property type="match status" value="1"/>
</dbReference>
<feature type="binding site" evidence="7">
    <location>
        <position position="165"/>
    </location>
    <ligand>
        <name>substrate</name>
    </ligand>
</feature>
<feature type="binding site" evidence="7">
    <location>
        <position position="55"/>
    </location>
    <ligand>
        <name>S-adenosyl-L-methionine</name>
        <dbReference type="ChEBI" id="CHEBI:59789"/>
    </ligand>
</feature>
<gene>
    <name evidence="7 8" type="primary">trmB</name>
    <name evidence="8" type="ORF">IAA48_01210</name>
</gene>
<evidence type="ECO:0000313" key="9">
    <source>
        <dbReference type="Proteomes" id="UP000824205"/>
    </source>
</evidence>
<dbReference type="HAMAP" id="MF_01057">
    <property type="entry name" value="tRNA_methyltr_TrmB"/>
    <property type="match status" value="1"/>
</dbReference>
<reference evidence="8" key="1">
    <citation type="journal article" date="2021" name="PeerJ">
        <title>Extensive microbial diversity within the chicken gut microbiome revealed by metagenomics and culture.</title>
        <authorList>
            <person name="Gilroy R."/>
            <person name="Ravi A."/>
            <person name="Getino M."/>
            <person name="Pursley I."/>
            <person name="Horton D.L."/>
            <person name="Alikhan N.F."/>
            <person name="Baker D."/>
            <person name="Gharbi K."/>
            <person name="Hall N."/>
            <person name="Watson M."/>
            <person name="Adriaenssens E.M."/>
            <person name="Foster-Nyarko E."/>
            <person name="Jarju S."/>
            <person name="Secka A."/>
            <person name="Antonio M."/>
            <person name="Oren A."/>
            <person name="Chaudhuri R.R."/>
            <person name="La Ragione R."/>
            <person name="Hildebrand F."/>
            <person name="Pallen M.J."/>
        </authorList>
    </citation>
    <scope>NUCLEOTIDE SEQUENCE</scope>
    <source>
        <strain evidence="8">421</strain>
    </source>
</reference>
<dbReference type="EMBL" id="DXGE01000006">
    <property type="protein sequence ID" value="HIW85093.1"/>
    <property type="molecule type" value="Genomic_DNA"/>
</dbReference>